<dbReference type="InterPro" id="IPR036390">
    <property type="entry name" value="WH_DNA-bd_sf"/>
</dbReference>
<dbReference type="PROSITE" id="PS50949">
    <property type="entry name" value="HTH_GNTR"/>
    <property type="match status" value="1"/>
</dbReference>
<dbReference type="Pfam" id="PF00392">
    <property type="entry name" value="GntR"/>
    <property type="match status" value="1"/>
</dbReference>
<organism evidence="5 6">
    <name type="scientific">Neobacillus vireti LMG 21834</name>
    <dbReference type="NCBI Taxonomy" id="1131730"/>
    <lineage>
        <taxon>Bacteria</taxon>
        <taxon>Bacillati</taxon>
        <taxon>Bacillota</taxon>
        <taxon>Bacilli</taxon>
        <taxon>Bacillales</taxon>
        <taxon>Bacillaceae</taxon>
        <taxon>Neobacillus</taxon>
    </lineage>
</organism>
<keyword evidence="1" id="KW-0805">Transcription regulation</keyword>
<dbReference type="PANTHER" id="PTHR43537">
    <property type="entry name" value="TRANSCRIPTIONAL REGULATOR, GNTR FAMILY"/>
    <property type="match status" value="1"/>
</dbReference>
<dbReference type="InterPro" id="IPR008920">
    <property type="entry name" value="TF_FadR/GntR_C"/>
</dbReference>
<protein>
    <submittedName>
        <fullName evidence="5">GntR family transcriptional regulator</fullName>
    </submittedName>
</protein>
<dbReference type="Gene3D" id="1.10.10.10">
    <property type="entry name" value="Winged helix-like DNA-binding domain superfamily/Winged helix DNA-binding domain"/>
    <property type="match status" value="1"/>
</dbReference>
<dbReference type="Pfam" id="PF07729">
    <property type="entry name" value="FCD"/>
    <property type="match status" value="1"/>
</dbReference>
<dbReference type="SUPFAM" id="SSF46785">
    <property type="entry name" value="Winged helix' DNA-binding domain"/>
    <property type="match status" value="1"/>
</dbReference>
<dbReference type="GO" id="GO:0003677">
    <property type="term" value="F:DNA binding"/>
    <property type="evidence" value="ECO:0007669"/>
    <property type="project" value="UniProtKB-KW"/>
</dbReference>
<dbReference type="InterPro" id="IPR036388">
    <property type="entry name" value="WH-like_DNA-bd_sf"/>
</dbReference>
<evidence type="ECO:0000259" key="4">
    <source>
        <dbReference type="PROSITE" id="PS50949"/>
    </source>
</evidence>
<evidence type="ECO:0000313" key="5">
    <source>
        <dbReference type="EMBL" id="ETI69037.1"/>
    </source>
</evidence>
<evidence type="ECO:0000256" key="3">
    <source>
        <dbReference type="ARBA" id="ARBA00023163"/>
    </source>
</evidence>
<sequence length="217" mass="25102">MINAAFDNRNLNEKIYYFLRNKIVNNELPPGTRIDYNEIANELGVSKTPVRDALQLLSQDGLVDVKSRSGTFVSQPNVKDIEEIYEVRKALERHAIKLSMTNMPRSIIEKIYQNVLEVDHDIDSGDFNSFFQSDRNLHKTLITYSGNNRLIKMMESLEAQINWIGVMIAHSQERPRQANNEHKEILSALLNSDILLAQNLMEDHIETIKQMTLKDFR</sequence>
<dbReference type="CDD" id="cd07377">
    <property type="entry name" value="WHTH_GntR"/>
    <property type="match status" value="1"/>
</dbReference>
<reference evidence="5 6" key="1">
    <citation type="journal article" date="2014" name="Environ. Microbiol.">
        <title>The nitrate-ammonifying and nosZ-carrying bacterium Bacillus vireti is a potent source and sink for nitric and nitrous oxide under high nitrate conditions.</title>
        <authorList>
            <person name="Mania D."/>
            <person name="Heylen K."/>
            <person name="van Spanning R.J."/>
            <person name="Frostegard A."/>
        </authorList>
    </citation>
    <scope>NUCLEOTIDE SEQUENCE [LARGE SCALE GENOMIC DNA]</scope>
    <source>
        <strain evidence="5 6">LMG 21834</strain>
    </source>
</reference>
<dbReference type="Proteomes" id="UP000018877">
    <property type="component" value="Unassembled WGS sequence"/>
</dbReference>
<dbReference type="Gene3D" id="1.20.120.530">
    <property type="entry name" value="GntR ligand-binding domain-like"/>
    <property type="match status" value="1"/>
</dbReference>
<feature type="domain" description="HTH gntR-type" evidence="4">
    <location>
        <begin position="9"/>
        <end position="76"/>
    </location>
</feature>
<dbReference type="RefSeq" id="WP_024028151.1">
    <property type="nucleotide sequence ID" value="NZ_ALAN01000059.1"/>
</dbReference>
<dbReference type="GO" id="GO:0003700">
    <property type="term" value="F:DNA-binding transcription factor activity"/>
    <property type="evidence" value="ECO:0007669"/>
    <property type="project" value="InterPro"/>
</dbReference>
<comment type="caution">
    <text evidence="5">The sequence shown here is derived from an EMBL/GenBank/DDBJ whole genome shotgun (WGS) entry which is preliminary data.</text>
</comment>
<name>A0AB94IPW8_9BACI</name>
<dbReference type="SMART" id="SM00895">
    <property type="entry name" value="FCD"/>
    <property type="match status" value="1"/>
</dbReference>
<evidence type="ECO:0000256" key="1">
    <source>
        <dbReference type="ARBA" id="ARBA00023015"/>
    </source>
</evidence>
<proteinExistence type="predicted"/>
<evidence type="ECO:0000313" key="6">
    <source>
        <dbReference type="Proteomes" id="UP000018877"/>
    </source>
</evidence>
<dbReference type="InterPro" id="IPR000524">
    <property type="entry name" value="Tscrpt_reg_HTH_GntR"/>
</dbReference>
<dbReference type="SUPFAM" id="SSF48008">
    <property type="entry name" value="GntR ligand-binding domain-like"/>
    <property type="match status" value="1"/>
</dbReference>
<dbReference type="EMBL" id="ALAN01000059">
    <property type="protein sequence ID" value="ETI69037.1"/>
    <property type="molecule type" value="Genomic_DNA"/>
</dbReference>
<keyword evidence="6" id="KW-1185">Reference proteome</keyword>
<dbReference type="PANTHER" id="PTHR43537:SF24">
    <property type="entry name" value="GLUCONATE OPERON TRANSCRIPTIONAL REPRESSOR"/>
    <property type="match status" value="1"/>
</dbReference>
<evidence type="ECO:0000256" key="2">
    <source>
        <dbReference type="ARBA" id="ARBA00023125"/>
    </source>
</evidence>
<dbReference type="InterPro" id="IPR011711">
    <property type="entry name" value="GntR_C"/>
</dbReference>
<gene>
    <name evidence="5" type="ORF">BAVI_09756</name>
</gene>
<accession>A0AB94IPW8</accession>
<dbReference type="AlphaFoldDB" id="A0AB94IPW8"/>
<keyword evidence="2" id="KW-0238">DNA-binding</keyword>
<dbReference type="SMART" id="SM00345">
    <property type="entry name" value="HTH_GNTR"/>
    <property type="match status" value="1"/>
</dbReference>
<keyword evidence="3" id="KW-0804">Transcription</keyword>